<reference evidence="2" key="2">
    <citation type="submission" date="2023-04" db="EMBL/GenBank/DDBJ databases">
        <authorList>
            <person name="Bruccoleri R.E."/>
            <person name="Oakeley E.J."/>
            <person name="Faust A.-M."/>
            <person name="Dessus-Babus S."/>
            <person name="Altorfer M."/>
            <person name="Burckhardt D."/>
            <person name="Oertli M."/>
            <person name="Naumann U."/>
            <person name="Petersen F."/>
            <person name="Wong J."/>
        </authorList>
    </citation>
    <scope>NUCLEOTIDE SEQUENCE</scope>
    <source>
        <strain evidence="2">GSM-AAB239-AS_SAM_17_03QT</strain>
        <tissue evidence="2">Leaf</tissue>
    </source>
</reference>
<name>A0AAX6E863_IRIPA</name>
<comment type="caution">
    <text evidence="2">The sequence shown here is derived from an EMBL/GenBank/DDBJ whole genome shotgun (WGS) entry which is preliminary data.</text>
</comment>
<protein>
    <submittedName>
        <fullName evidence="2">Uncharacterized protein</fullName>
    </submittedName>
</protein>
<accession>A0AAX6E863</accession>
<evidence type="ECO:0000313" key="3">
    <source>
        <dbReference type="Proteomes" id="UP001140949"/>
    </source>
</evidence>
<dbReference type="AlphaFoldDB" id="A0AAX6E863"/>
<keyword evidence="3" id="KW-1185">Reference proteome</keyword>
<organism evidence="2 3">
    <name type="scientific">Iris pallida</name>
    <name type="common">Sweet iris</name>
    <dbReference type="NCBI Taxonomy" id="29817"/>
    <lineage>
        <taxon>Eukaryota</taxon>
        <taxon>Viridiplantae</taxon>
        <taxon>Streptophyta</taxon>
        <taxon>Embryophyta</taxon>
        <taxon>Tracheophyta</taxon>
        <taxon>Spermatophyta</taxon>
        <taxon>Magnoliopsida</taxon>
        <taxon>Liliopsida</taxon>
        <taxon>Asparagales</taxon>
        <taxon>Iridaceae</taxon>
        <taxon>Iridoideae</taxon>
        <taxon>Irideae</taxon>
        <taxon>Iris</taxon>
    </lineage>
</organism>
<dbReference type="EMBL" id="JANAVB010039212">
    <property type="protein sequence ID" value="KAJ6800165.1"/>
    <property type="molecule type" value="Genomic_DNA"/>
</dbReference>
<feature type="compositionally biased region" description="Basic and acidic residues" evidence="1">
    <location>
        <begin position="15"/>
        <end position="27"/>
    </location>
</feature>
<feature type="region of interest" description="Disordered" evidence="1">
    <location>
        <begin position="1"/>
        <end position="27"/>
    </location>
</feature>
<proteinExistence type="predicted"/>
<evidence type="ECO:0000313" key="2">
    <source>
        <dbReference type="EMBL" id="KAJ6800165.1"/>
    </source>
</evidence>
<dbReference type="Proteomes" id="UP001140949">
    <property type="component" value="Unassembled WGS sequence"/>
</dbReference>
<reference evidence="2" key="1">
    <citation type="journal article" date="2023" name="GigaByte">
        <title>Genome assembly of the bearded iris, Iris pallida Lam.</title>
        <authorList>
            <person name="Bruccoleri R.E."/>
            <person name="Oakeley E.J."/>
            <person name="Faust A.M.E."/>
            <person name="Altorfer M."/>
            <person name="Dessus-Babus S."/>
            <person name="Burckhardt D."/>
            <person name="Oertli M."/>
            <person name="Naumann U."/>
            <person name="Petersen F."/>
            <person name="Wong J."/>
        </authorList>
    </citation>
    <scope>NUCLEOTIDE SEQUENCE</scope>
    <source>
        <strain evidence="2">GSM-AAB239-AS_SAM_17_03QT</strain>
    </source>
</reference>
<sequence>MKGGGRAGSSFQGMDGRRLYSERRPPD</sequence>
<gene>
    <name evidence="2" type="ORF">M6B38_205135</name>
</gene>
<evidence type="ECO:0000256" key="1">
    <source>
        <dbReference type="SAM" id="MobiDB-lite"/>
    </source>
</evidence>